<proteinExistence type="predicted"/>
<dbReference type="EMBL" id="CYKH01000703">
    <property type="protein sequence ID" value="CUG21769.1"/>
    <property type="molecule type" value="Genomic_DNA"/>
</dbReference>
<dbReference type="AlphaFoldDB" id="A0A0S4IVV4"/>
<accession>A0A0S4IVV4</accession>
<evidence type="ECO:0000313" key="3">
    <source>
        <dbReference type="Proteomes" id="UP000051952"/>
    </source>
</evidence>
<dbReference type="Gene3D" id="2.40.50.140">
    <property type="entry name" value="Nucleic acid-binding proteins"/>
    <property type="match status" value="1"/>
</dbReference>
<feature type="region of interest" description="Disordered" evidence="1">
    <location>
        <begin position="72"/>
        <end position="100"/>
    </location>
</feature>
<organism evidence="2 3">
    <name type="scientific">Bodo saltans</name>
    <name type="common">Flagellated protozoan</name>
    <dbReference type="NCBI Taxonomy" id="75058"/>
    <lineage>
        <taxon>Eukaryota</taxon>
        <taxon>Discoba</taxon>
        <taxon>Euglenozoa</taxon>
        <taxon>Kinetoplastea</taxon>
        <taxon>Metakinetoplastina</taxon>
        <taxon>Eubodonida</taxon>
        <taxon>Bodonidae</taxon>
        <taxon>Bodo</taxon>
    </lineage>
</organism>
<evidence type="ECO:0000256" key="1">
    <source>
        <dbReference type="SAM" id="MobiDB-lite"/>
    </source>
</evidence>
<gene>
    <name evidence="2" type="ORF">BSAL_75945</name>
</gene>
<keyword evidence="3" id="KW-1185">Reference proteome</keyword>
<dbReference type="InterPro" id="IPR012340">
    <property type="entry name" value="NA-bd_OB-fold"/>
</dbReference>
<reference evidence="3" key="1">
    <citation type="submission" date="2015-09" db="EMBL/GenBank/DDBJ databases">
        <authorList>
            <consortium name="Pathogen Informatics"/>
        </authorList>
    </citation>
    <scope>NUCLEOTIDE SEQUENCE [LARGE SCALE GENOMIC DNA]</scope>
    <source>
        <strain evidence="3">Lake Konstanz</strain>
    </source>
</reference>
<sequence>MIASSPYRTLSSHSALKRYTVLPPLIRCHGIRSYGALSAISSSSGVQFPSPIAFDTKSAIFPTTYATTLQEQTVKRREAQTLRQRNSGESKSSSAVDESSITTNLHTADATAKPSSSSSSSNTIRLGCSASMTVVGVIDNVQHGKLMGGVEVTQFRITSRGYRMRQPGDLKLFQNEYTVRLRGEEWVNSTIPNGTRVMVRGAFSMHSTYDMVSKSLYENPIIDVGPGGYVGILAVPPPPLSSSEKTAS</sequence>
<protein>
    <submittedName>
        <fullName evidence="2">Uncharacterized protein</fullName>
    </submittedName>
</protein>
<feature type="compositionally biased region" description="Low complexity" evidence="1">
    <location>
        <begin position="87"/>
        <end position="100"/>
    </location>
</feature>
<name>A0A0S4IVV4_BODSA</name>
<evidence type="ECO:0000313" key="2">
    <source>
        <dbReference type="EMBL" id="CUG21769.1"/>
    </source>
</evidence>
<dbReference type="Proteomes" id="UP000051952">
    <property type="component" value="Unassembled WGS sequence"/>
</dbReference>
<dbReference type="VEuPathDB" id="TriTrypDB:BSAL_75945"/>